<dbReference type="GO" id="GO:0016887">
    <property type="term" value="F:ATP hydrolysis activity"/>
    <property type="evidence" value="ECO:0007669"/>
    <property type="project" value="InterPro"/>
</dbReference>
<keyword evidence="8" id="KW-0472">Membrane</keyword>
<evidence type="ECO:0000313" key="11">
    <source>
        <dbReference type="Proteomes" id="UP000007041"/>
    </source>
</evidence>
<dbReference type="InterPro" id="IPR027417">
    <property type="entry name" value="P-loop_NTPase"/>
</dbReference>
<dbReference type="SMART" id="SM00382">
    <property type="entry name" value="AAA"/>
    <property type="match status" value="2"/>
</dbReference>
<dbReference type="InterPro" id="IPR003439">
    <property type="entry name" value="ABC_transporter-like_ATP-bd"/>
</dbReference>
<evidence type="ECO:0000256" key="2">
    <source>
        <dbReference type="ARBA" id="ARBA00022448"/>
    </source>
</evidence>
<dbReference type="CDD" id="cd03215">
    <property type="entry name" value="ABC_Carb_Monos_II"/>
    <property type="match status" value="1"/>
</dbReference>
<evidence type="ECO:0000256" key="3">
    <source>
        <dbReference type="ARBA" id="ARBA00022475"/>
    </source>
</evidence>
<dbReference type="AlphaFoldDB" id="E3PWJ7"/>
<dbReference type="GO" id="GO:0005886">
    <property type="term" value="C:plasma membrane"/>
    <property type="evidence" value="ECO:0007669"/>
    <property type="project" value="UniProtKB-SubCell"/>
</dbReference>
<organism evidence="10 11">
    <name type="scientific">Acetoanaerobium sticklandii (strain ATCC 12662 / DSM 519 / JCM 1433 / CCUG 9281 / NCIMB 10654 / HF)</name>
    <name type="common">Clostridium sticklandii</name>
    <dbReference type="NCBI Taxonomy" id="499177"/>
    <lineage>
        <taxon>Bacteria</taxon>
        <taxon>Bacillati</taxon>
        <taxon>Bacillota</taxon>
        <taxon>Clostridia</taxon>
        <taxon>Peptostreptococcales</taxon>
        <taxon>Filifactoraceae</taxon>
        <taxon>Acetoanaerobium</taxon>
    </lineage>
</organism>
<evidence type="ECO:0000256" key="1">
    <source>
        <dbReference type="ARBA" id="ARBA00004202"/>
    </source>
</evidence>
<dbReference type="KEGG" id="cst:CLOST_0686"/>
<evidence type="ECO:0000313" key="10">
    <source>
        <dbReference type="EMBL" id="CBH20812.1"/>
    </source>
</evidence>
<accession>E3PWJ7</accession>
<evidence type="ECO:0000259" key="9">
    <source>
        <dbReference type="PROSITE" id="PS50893"/>
    </source>
</evidence>
<comment type="subcellular location">
    <subcellularLocation>
        <location evidence="1">Cell membrane</location>
        <topology evidence="1">Peripheral membrane protein</topology>
    </subcellularLocation>
</comment>
<evidence type="ECO:0000256" key="8">
    <source>
        <dbReference type="ARBA" id="ARBA00023136"/>
    </source>
</evidence>
<feature type="domain" description="ABC transporter" evidence="9">
    <location>
        <begin position="256"/>
        <end position="500"/>
    </location>
</feature>
<dbReference type="PROSITE" id="PS00211">
    <property type="entry name" value="ABC_TRANSPORTER_1"/>
    <property type="match status" value="1"/>
</dbReference>
<dbReference type="InterPro" id="IPR017871">
    <property type="entry name" value="ABC_transporter-like_CS"/>
</dbReference>
<keyword evidence="11" id="KW-1185">Reference proteome</keyword>
<sequence length="504" mass="55902">METFKVEMQDISIEFPGVKALKGAKFATHGGTVHALIGANGAGKSTLMKILSGAYSHWSGNIIINDKQANIRTTKESKDYGIQIVYQEVDVALIPYLTVAENILLDQMVNEMDHKHFVNWKEINRKAKEVLEHLNLNIPVSKKVEELSLAQKQMILIARAIAQNCSLLILDEPTAPLSKSETDELFKVVAELKEKGVGIIFISHRLPEIFTICDDITIMRDGQFITQMKIKDTNEKQVVEYMLGRSLDESYPKYEAEIGEVCFSVKNLQDNKTLKGVNLDIRKGEIVGIAGLVGAGKTELCKALFGAEQITAGEITLNGKKLNLKTPYHAVSEGIALVPEERRKEGVLVEESVVTNLTLPSLENFSKNNFVQFKKEHDVSLKTIKDLGIKTPHEKQKVAYLSGGNQQKVAVGKWLIADADLYIFDEPTKGVDVGAKSDIFELIGRLVTKGKSVIYATCETQEILGISDRIYVMYDGKIAKELVTKDASEDEILFYSAGGNNNEH</sequence>
<dbReference type="FunFam" id="3.40.50.300:FF:000127">
    <property type="entry name" value="Ribose import ATP-binding protein RbsA"/>
    <property type="match status" value="1"/>
</dbReference>
<keyword evidence="7" id="KW-1278">Translocase</keyword>
<dbReference type="CDD" id="cd03216">
    <property type="entry name" value="ABC_Carb_Monos_I"/>
    <property type="match status" value="1"/>
</dbReference>
<protein>
    <submittedName>
        <fullName evidence="10">Fused D-ribose transporter subunits of ABC superfamily: ATP-binding components</fullName>
    </submittedName>
</protein>
<keyword evidence="5" id="KW-0547">Nucleotide-binding</keyword>
<keyword evidence="6 10" id="KW-0067">ATP-binding</keyword>
<dbReference type="PROSITE" id="PS50893">
    <property type="entry name" value="ABC_TRANSPORTER_2"/>
    <property type="match status" value="2"/>
</dbReference>
<dbReference type="Pfam" id="PF00005">
    <property type="entry name" value="ABC_tran"/>
    <property type="match status" value="2"/>
</dbReference>
<evidence type="ECO:0000256" key="7">
    <source>
        <dbReference type="ARBA" id="ARBA00022967"/>
    </source>
</evidence>
<dbReference type="STRING" id="1511.CLOST_0686"/>
<dbReference type="EMBL" id="FP565809">
    <property type="protein sequence ID" value="CBH20812.1"/>
    <property type="molecule type" value="Genomic_DNA"/>
</dbReference>
<keyword evidence="4" id="KW-0677">Repeat</keyword>
<dbReference type="eggNOG" id="COG1129">
    <property type="taxonomic scope" value="Bacteria"/>
</dbReference>
<proteinExistence type="predicted"/>
<evidence type="ECO:0000256" key="6">
    <source>
        <dbReference type="ARBA" id="ARBA00022840"/>
    </source>
</evidence>
<dbReference type="HOGENOM" id="CLU_000604_92_3_9"/>
<evidence type="ECO:0000256" key="5">
    <source>
        <dbReference type="ARBA" id="ARBA00022741"/>
    </source>
</evidence>
<reference evidence="11" key="1">
    <citation type="journal article" date="2010" name="BMC Genomics">
        <title>Clostridium sticklandii, a specialist in amino acid degradation:revisiting its metabolism through its genome sequence.</title>
        <authorList>
            <person name="Fonknechten N."/>
            <person name="Chaussonnerie S."/>
            <person name="Tricot S."/>
            <person name="Lajus A."/>
            <person name="Andreesen J.R."/>
            <person name="Perchat N."/>
            <person name="Pelletier E."/>
            <person name="Gouyvenoux M."/>
            <person name="Barbe V."/>
            <person name="Salanoubat M."/>
            <person name="Le Paslier D."/>
            <person name="Weissenbach J."/>
            <person name="Cohen G.N."/>
            <person name="Kreimeyer A."/>
        </authorList>
    </citation>
    <scope>NUCLEOTIDE SEQUENCE [LARGE SCALE GENOMIC DNA]</scope>
    <source>
        <strain evidence="11">ATCC 12662 / DSM 519 / JCM 1433 / CCUG 9281 / NCIMB 10654 / HF</strain>
    </source>
</reference>
<dbReference type="Proteomes" id="UP000007041">
    <property type="component" value="Chromosome"/>
</dbReference>
<dbReference type="Gene3D" id="3.40.50.300">
    <property type="entry name" value="P-loop containing nucleotide triphosphate hydrolases"/>
    <property type="match status" value="2"/>
</dbReference>
<dbReference type="PANTHER" id="PTHR43790">
    <property type="entry name" value="CARBOHYDRATE TRANSPORT ATP-BINDING PROTEIN MG119-RELATED"/>
    <property type="match status" value="1"/>
</dbReference>
<keyword evidence="3" id="KW-1003">Cell membrane</keyword>
<name>E3PWJ7_ACESD</name>
<evidence type="ECO:0000256" key="4">
    <source>
        <dbReference type="ARBA" id="ARBA00022737"/>
    </source>
</evidence>
<keyword evidence="2" id="KW-0813">Transport</keyword>
<gene>
    <name evidence="10" type="primary">rbsA</name>
    <name evidence="10" type="ordered locus">CLOST_0686</name>
</gene>
<dbReference type="InterPro" id="IPR050107">
    <property type="entry name" value="ABC_carbohydrate_import_ATPase"/>
</dbReference>
<dbReference type="PANTHER" id="PTHR43790:SF9">
    <property type="entry name" value="GALACTOFURANOSE TRANSPORTER ATP-BINDING PROTEIN YTFR"/>
    <property type="match status" value="1"/>
</dbReference>
<dbReference type="InterPro" id="IPR003593">
    <property type="entry name" value="AAA+_ATPase"/>
</dbReference>
<feature type="domain" description="ABC transporter" evidence="9">
    <location>
        <begin position="6"/>
        <end position="246"/>
    </location>
</feature>
<dbReference type="GO" id="GO:0005524">
    <property type="term" value="F:ATP binding"/>
    <property type="evidence" value="ECO:0007669"/>
    <property type="project" value="UniProtKB-KW"/>
</dbReference>
<dbReference type="SUPFAM" id="SSF52540">
    <property type="entry name" value="P-loop containing nucleoside triphosphate hydrolases"/>
    <property type="match status" value="2"/>
</dbReference>